<dbReference type="AlphaFoldDB" id="A0A6J7BWM6"/>
<accession>A0A6J7BWM6</accession>
<dbReference type="EMBL" id="CAFBSA010000013">
    <property type="protein sequence ID" value="CAB5142583.1"/>
    <property type="molecule type" value="Genomic_DNA"/>
</dbReference>
<organism evidence="1">
    <name type="scientific">freshwater metagenome</name>
    <dbReference type="NCBI Taxonomy" id="449393"/>
    <lineage>
        <taxon>unclassified sequences</taxon>
        <taxon>metagenomes</taxon>
        <taxon>ecological metagenomes</taxon>
    </lineage>
</organism>
<evidence type="ECO:0000313" key="2">
    <source>
        <dbReference type="EMBL" id="CAB5142583.1"/>
    </source>
</evidence>
<gene>
    <name evidence="1" type="ORF">UFOPK3282_00496</name>
    <name evidence="2" type="ORF">UFOPK4442_00149</name>
</gene>
<evidence type="ECO:0000313" key="1">
    <source>
        <dbReference type="EMBL" id="CAB4849251.1"/>
    </source>
</evidence>
<name>A0A6J7BWM6_9ZZZZ</name>
<sequence>MLITLFPSRAASNAASFKTFARSAPVKPGVRLAYEGKSTSFAIGLFFACTAKMAARPFRSGRSTGIWRSNLPGRSNAGSNTSGRLVAAIKITEPFASKPSISTNN</sequence>
<reference evidence="1" key="1">
    <citation type="submission" date="2020-05" db="EMBL/GenBank/DDBJ databases">
        <authorList>
            <person name="Chiriac C."/>
            <person name="Salcher M."/>
            <person name="Ghai R."/>
            <person name="Kavagutti S V."/>
        </authorList>
    </citation>
    <scope>NUCLEOTIDE SEQUENCE</scope>
</reference>
<protein>
    <submittedName>
        <fullName evidence="1">Unannotated protein</fullName>
    </submittedName>
</protein>
<dbReference type="EMBL" id="CAFBJG010000036">
    <property type="protein sequence ID" value="CAB4849251.1"/>
    <property type="molecule type" value="Genomic_DNA"/>
</dbReference>
<proteinExistence type="predicted"/>